<gene>
    <name evidence="2" type="ORF">SISSUDRAFT_435912</name>
</gene>
<reference evidence="2 3" key="1">
    <citation type="journal article" date="2016" name="Mol. Biol. Evol.">
        <title>Comparative Genomics of Early-Diverging Mushroom-Forming Fungi Provides Insights into the Origins of Lignocellulose Decay Capabilities.</title>
        <authorList>
            <person name="Nagy L.G."/>
            <person name="Riley R."/>
            <person name="Tritt A."/>
            <person name="Adam C."/>
            <person name="Daum C."/>
            <person name="Floudas D."/>
            <person name="Sun H."/>
            <person name="Yadav J.S."/>
            <person name="Pangilinan J."/>
            <person name="Larsson K.H."/>
            <person name="Matsuura K."/>
            <person name="Barry K."/>
            <person name="Labutti K."/>
            <person name="Kuo R."/>
            <person name="Ohm R.A."/>
            <person name="Bhattacharya S.S."/>
            <person name="Shirouzu T."/>
            <person name="Yoshinaga Y."/>
            <person name="Martin F.M."/>
            <person name="Grigoriev I.V."/>
            <person name="Hibbett D.S."/>
        </authorList>
    </citation>
    <scope>NUCLEOTIDE SEQUENCE [LARGE SCALE GENOMIC DNA]</scope>
    <source>
        <strain evidence="2 3">HHB10207 ss-3</strain>
    </source>
</reference>
<dbReference type="AlphaFoldDB" id="A0A165YFA5"/>
<evidence type="ECO:0000313" key="3">
    <source>
        <dbReference type="Proteomes" id="UP000076798"/>
    </source>
</evidence>
<evidence type="ECO:0000256" key="1">
    <source>
        <dbReference type="SAM" id="SignalP"/>
    </source>
</evidence>
<dbReference type="STRING" id="1314776.A0A165YFA5"/>
<organism evidence="2 3">
    <name type="scientific">Sistotremastrum suecicum HHB10207 ss-3</name>
    <dbReference type="NCBI Taxonomy" id="1314776"/>
    <lineage>
        <taxon>Eukaryota</taxon>
        <taxon>Fungi</taxon>
        <taxon>Dikarya</taxon>
        <taxon>Basidiomycota</taxon>
        <taxon>Agaricomycotina</taxon>
        <taxon>Agaricomycetes</taxon>
        <taxon>Sistotremastrales</taxon>
        <taxon>Sistotremastraceae</taxon>
        <taxon>Sistotremastrum</taxon>
    </lineage>
</organism>
<protein>
    <submittedName>
        <fullName evidence="2">Uncharacterized protein</fullName>
    </submittedName>
</protein>
<proteinExistence type="predicted"/>
<sequence length="205" mass="22073">MKLVHTFISILIPRAIRSAFIGPDCYRNLESCLFQSGGNETLCYKPAISIETSGPSYPSSNTFTAVMTVHIQGDHPSIVYYGLDNTYLCDYHFPVNSETLVCASEYDSGGTLRSVCCDANADDVFCEGKTPCVRVITGGPSSVSDGYYESNLAVSPTPSLSVSSIMTTLSATDGTTPSPTAPLILRQRHQAPARFRISLLRAKPA</sequence>
<keyword evidence="1" id="KW-0732">Signal</keyword>
<name>A0A165YFA5_9AGAM</name>
<feature type="signal peptide" evidence="1">
    <location>
        <begin position="1"/>
        <end position="18"/>
    </location>
</feature>
<dbReference type="EMBL" id="KV428260">
    <property type="protein sequence ID" value="KZT33180.1"/>
    <property type="molecule type" value="Genomic_DNA"/>
</dbReference>
<keyword evidence="3" id="KW-1185">Reference proteome</keyword>
<feature type="chain" id="PRO_5007869325" evidence="1">
    <location>
        <begin position="19"/>
        <end position="205"/>
    </location>
</feature>
<evidence type="ECO:0000313" key="2">
    <source>
        <dbReference type="EMBL" id="KZT33180.1"/>
    </source>
</evidence>
<dbReference type="Proteomes" id="UP000076798">
    <property type="component" value="Unassembled WGS sequence"/>
</dbReference>
<accession>A0A165YFA5</accession>